<dbReference type="RefSeq" id="XP_065964683.1">
    <property type="nucleotide sequence ID" value="XM_066106056.1"/>
</dbReference>
<dbReference type="InterPro" id="IPR053008">
    <property type="entry name" value="Phomopsin_biosynth_assoc"/>
</dbReference>
<accession>A0A316ZL97</accession>
<comment type="caution">
    <text evidence="1">The sequence shown here is derived from an EMBL/GenBank/DDBJ whole genome shotgun (WGS) entry which is preliminary data.</text>
</comment>
<dbReference type="PANTHER" id="PTHR35896">
    <property type="entry name" value="IG-LIKE DOMAIN-CONTAINING PROTEIN"/>
    <property type="match status" value="1"/>
</dbReference>
<evidence type="ECO:0000313" key="1">
    <source>
        <dbReference type="EMBL" id="KAF7575734.1"/>
    </source>
</evidence>
<gene>
    <name evidence="1" type="ORF">PtrM4_073580</name>
</gene>
<proteinExistence type="predicted"/>
<protein>
    <submittedName>
        <fullName evidence="1">Uncharacterized protein</fullName>
    </submittedName>
</protein>
<sequence length="229" mass="26198">MLWSKYRRLESEHSSEELLENEKDKEFDDSEIKHRKRPSGWPPKRLIGLFSATVIIILALYGTVDLTRRTYSAIVSTKRDNSCYCGTSVAEAISNNCIYDLLASAWLPEHCRDEGLTAEFDQAGPGPGGAWDYFADANGSVAINPTDVGYLSGAEPGTQYWTTNEWHIMHCVYYWLKQYRSKDTGVVVEARYDNELHIRHCGKAFLHYIPKPYYVHTVNKIVFDSSDRE</sequence>
<dbReference type="EMBL" id="NQIK02000002">
    <property type="protein sequence ID" value="KAF7575734.1"/>
    <property type="molecule type" value="Genomic_DNA"/>
</dbReference>
<evidence type="ECO:0000313" key="2">
    <source>
        <dbReference type="Proteomes" id="UP000245464"/>
    </source>
</evidence>
<organism evidence="1 2">
    <name type="scientific">Pyrenophora tritici-repentis</name>
    <dbReference type="NCBI Taxonomy" id="45151"/>
    <lineage>
        <taxon>Eukaryota</taxon>
        <taxon>Fungi</taxon>
        <taxon>Dikarya</taxon>
        <taxon>Ascomycota</taxon>
        <taxon>Pezizomycotina</taxon>
        <taxon>Dothideomycetes</taxon>
        <taxon>Pleosporomycetidae</taxon>
        <taxon>Pleosporales</taxon>
        <taxon>Pleosporineae</taxon>
        <taxon>Pleosporaceae</taxon>
        <taxon>Pyrenophora</taxon>
    </lineage>
</organism>
<dbReference type="GeneID" id="90955717"/>
<name>A0A316ZL97_9PLEO</name>
<dbReference type="PANTHER" id="PTHR35896:SF3">
    <property type="entry name" value="MAJOR FACILITATOR SUPERFAMILY TRANSPORTER"/>
    <property type="match status" value="1"/>
</dbReference>
<reference evidence="1 2" key="1">
    <citation type="journal article" date="2018" name="BMC Genomics">
        <title>Comparative genomics of the wheat fungal pathogen Pyrenophora tritici-repentis reveals chromosomal variations and genome plasticity.</title>
        <authorList>
            <person name="Moolhuijzen P."/>
            <person name="See P.T."/>
            <person name="Hane J.K."/>
            <person name="Shi G."/>
            <person name="Liu Z."/>
            <person name="Oliver R.P."/>
            <person name="Moffat C.S."/>
        </authorList>
    </citation>
    <scope>NUCLEOTIDE SEQUENCE [LARGE SCALE GENOMIC DNA]</scope>
    <source>
        <strain evidence="1">M4</strain>
    </source>
</reference>
<dbReference type="KEGG" id="ptrr:90955717"/>
<dbReference type="Proteomes" id="UP000245464">
    <property type="component" value="Chromosome 2"/>
</dbReference>
<dbReference type="AlphaFoldDB" id="A0A316ZL97"/>